<evidence type="ECO:0000313" key="2">
    <source>
        <dbReference type="Proteomes" id="UP000625711"/>
    </source>
</evidence>
<dbReference type="Proteomes" id="UP000625711">
    <property type="component" value="Unassembled WGS sequence"/>
</dbReference>
<reference evidence="1" key="1">
    <citation type="submission" date="2020-08" db="EMBL/GenBank/DDBJ databases">
        <title>Genome sequencing and assembly of the red palm weevil Rhynchophorus ferrugineus.</title>
        <authorList>
            <person name="Dias G.B."/>
            <person name="Bergman C.M."/>
            <person name="Manee M."/>
        </authorList>
    </citation>
    <scope>NUCLEOTIDE SEQUENCE</scope>
    <source>
        <strain evidence="1">AA-2017</strain>
        <tissue evidence="1">Whole larva</tissue>
    </source>
</reference>
<dbReference type="AlphaFoldDB" id="A0A834IRZ6"/>
<comment type="caution">
    <text evidence="1">The sequence shown here is derived from an EMBL/GenBank/DDBJ whole genome shotgun (WGS) entry which is preliminary data.</text>
</comment>
<dbReference type="EMBL" id="JAACXV010000039">
    <property type="protein sequence ID" value="KAF7285977.1"/>
    <property type="molecule type" value="Genomic_DNA"/>
</dbReference>
<protein>
    <submittedName>
        <fullName evidence="1">Uncharacterized protein</fullName>
    </submittedName>
</protein>
<keyword evidence="2" id="KW-1185">Reference proteome</keyword>
<organism evidence="1 2">
    <name type="scientific">Rhynchophorus ferrugineus</name>
    <name type="common">Red palm weevil</name>
    <name type="synonym">Curculio ferrugineus</name>
    <dbReference type="NCBI Taxonomy" id="354439"/>
    <lineage>
        <taxon>Eukaryota</taxon>
        <taxon>Metazoa</taxon>
        <taxon>Ecdysozoa</taxon>
        <taxon>Arthropoda</taxon>
        <taxon>Hexapoda</taxon>
        <taxon>Insecta</taxon>
        <taxon>Pterygota</taxon>
        <taxon>Neoptera</taxon>
        <taxon>Endopterygota</taxon>
        <taxon>Coleoptera</taxon>
        <taxon>Polyphaga</taxon>
        <taxon>Cucujiformia</taxon>
        <taxon>Curculionidae</taxon>
        <taxon>Dryophthorinae</taxon>
        <taxon>Rhynchophorus</taxon>
    </lineage>
</organism>
<accession>A0A834IRZ6</accession>
<evidence type="ECO:0000313" key="1">
    <source>
        <dbReference type="EMBL" id="KAF7285977.1"/>
    </source>
</evidence>
<dbReference type="OrthoDB" id="1845386at2759"/>
<proteinExistence type="predicted"/>
<name>A0A834IRZ6_RHYFE</name>
<gene>
    <name evidence="1" type="ORF">GWI33_008281</name>
</gene>
<sequence>MPILSRQVFLHPTLHAYHTSTKTKQRWGLAASEKDDDRDAGFQRHSATDTGVKLFETSGRGGGGGYADGNCREMNSTVSSGRVF</sequence>